<dbReference type="AlphaFoldDB" id="A0A0A9D1V5"/>
<protein>
    <submittedName>
        <fullName evidence="1">Uncharacterized protein</fullName>
    </submittedName>
</protein>
<organism evidence="1">
    <name type="scientific">Arundo donax</name>
    <name type="common">Giant reed</name>
    <name type="synonym">Donax arundinaceus</name>
    <dbReference type="NCBI Taxonomy" id="35708"/>
    <lineage>
        <taxon>Eukaryota</taxon>
        <taxon>Viridiplantae</taxon>
        <taxon>Streptophyta</taxon>
        <taxon>Embryophyta</taxon>
        <taxon>Tracheophyta</taxon>
        <taxon>Spermatophyta</taxon>
        <taxon>Magnoliopsida</taxon>
        <taxon>Liliopsida</taxon>
        <taxon>Poales</taxon>
        <taxon>Poaceae</taxon>
        <taxon>PACMAD clade</taxon>
        <taxon>Arundinoideae</taxon>
        <taxon>Arundineae</taxon>
        <taxon>Arundo</taxon>
    </lineage>
</organism>
<reference evidence="1" key="2">
    <citation type="journal article" date="2015" name="Data Brief">
        <title>Shoot transcriptome of the giant reed, Arundo donax.</title>
        <authorList>
            <person name="Barrero R.A."/>
            <person name="Guerrero F.D."/>
            <person name="Moolhuijzen P."/>
            <person name="Goolsby J.A."/>
            <person name="Tidwell J."/>
            <person name="Bellgard S.E."/>
            <person name="Bellgard M.I."/>
        </authorList>
    </citation>
    <scope>NUCLEOTIDE SEQUENCE</scope>
    <source>
        <tissue evidence="1">Shoot tissue taken approximately 20 cm above the soil surface</tissue>
    </source>
</reference>
<sequence length="72" mass="8082">MLCSGLSQEVAFLLQAHHADPNQFLPSTYLTQGTQLSRQLWQWPMPCHKPRTLAHLGSAHFQCLDSPGAILR</sequence>
<evidence type="ECO:0000313" key="1">
    <source>
        <dbReference type="EMBL" id="JAD80653.1"/>
    </source>
</evidence>
<name>A0A0A9D1V5_ARUDO</name>
<reference evidence="1" key="1">
    <citation type="submission" date="2014-09" db="EMBL/GenBank/DDBJ databases">
        <authorList>
            <person name="Magalhaes I.L.F."/>
            <person name="Oliveira U."/>
            <person name="Santos F.R."/>
            <person name="Vidigal T.H.D.A."/>
            <person name="Brescovit A.D."/>
            <person name="Santos A.J."/>
        </authorList>
    </citation>
    <scope>NUCLEOTIDE SEQUENCE</scope>
    <source>
        <tissue evidence="1">Shoot tissue taken approximately 20 cm above the soil surface</tissue>
    </source>
</reference>
<dbReference type="EMBL" id="GBRH01217242">
    <property type="protein sequence ID" value="JAD80653.1"/>
    <property type="molecule type" value="Transcribed_RNA"/>
</dbReference>
<proteinExistence type="predicted"/>
<accession>A0A0A9D1V5</accession>